<reference evidence="1 2" key="1">
    <citation type="journal article" date="2010" name="Stand. Genomic Sci.">
        <title>Complete genome sequence of Geodermatophilus obscurus type strain (G-20).</title>
        <authorList>
            <person name="Ivanova N."/>
            <person name="Sikorski J."/>
            <person name="Jando M."/>
            <person name="Munk C."/>
            <person name="Lapidus A."/>
            <person name="Glavina Del Rio T."/>
            <person name="Copeland A."/>
            <person name="Tice H."/>
            <person name="Cheng J.-F."/>
            <person name="Lucas S."/>
            <person name="Chen F."/>
            <person name="Nolan M."/>
            <person name="Bruce D."/>
            <person name="Goodwin L."/>
            <person name="Pitluck S."/>
            <person name="Mavromatis K."/>
            <person name="Mikhailova N."/>
            <person name="Pati A."/>
            <person name="Chen A."/>
            <person name="Palaniappan K."/>
            <person name="Land M."/>
            <person name="Hauser L."/>
            <person name="Chang Y.-J."/>
            <person name="Jeffries C.D."/>
            <person name="Meincke L."/>
            <person name="Brettin T."/>
            <person name="Detter J.C."/>
            <person name="Detter J.C."/>
            <person name="Rohde M."/>
            <person name="Goeker M."/>
            <person name="Bristow J."/>
            <person name="Eisen J.A."/>
            <person name="Markowitz V."/>
            <person name="Hugenholtz P."/>
            <person name="Kyrpides N.C."/>
            <person name="Klenk H.-P."/>
        </authorList>
    </citation>
    <scope>NUCLEOTIDE SEQUENCE [LARGE SCALE GENOMIC DNA]</scope>
    <source>
        <strain evidence="2">ATCC 25078 / DSM 43160 / JCM 3152 / KCC A-0152 / KCTC 9177 / NBRC 13315 / NRRL B-3577 / G-20</strain>
    </source>
</reference>
<dbReference type="HOGENOM" id="CLU_616510_0_0_11"/>
<evidence type="ECO:0008006" key="3">
    <source>
        <dbReference type="Google" id="ProtNLM"/>
    </source>
</evidence>
<dbReference type="RefSeq" id="WP_012946661.1">
    <property type="nucleotide sequence ID" value="NC_013757.1"/>
</dbReference>
<dbReference type="AlphaFoldDB" id="D2S603"/>
<dbReference type="OrthoDB" id="3204481at2"/>
<keyword evidence="2" id="KW-1185">Reference proteome</keyword>
<dbReference type="eggNOG" id="COG2244">
    <property type="taxonomic scope" value="Bacteria"/>
</dbReference>
<dbReference type="Proteomes" id="UP000001382">
    <property type="component" value="Chromosome"/>
</dbReference>
<organism evidence="1 2">
    <name type="scientific">Geodermatophilus obscurus (strain ATCC 25078 / DSM 43160 / JCM 3152 / CCUG 61914 / KCC A-0152 / KCTC 9177 / NBRC 13315 / NRRL B-3577 / G-20)</name>
    <dbReference type="NCBI Taxonomy" id="526225"/>
    <lineage>
        <taxon>Bacteria</taxon>
        <taxon>Bacillati</taxon>
        <taxon>Actinomycetota</taxon>
        <taxon>Actinomycetes</taxon>
        <taxon>Geodermatophilales</taxon>
        <taxon>Geodermatophilaceae</taxon>
        <taxon>Geodermatophilus</taxon>
    </lineage>
</organism>
<protein>
    <recommendedName>
        <fullName evidence="3">Condensation domain-containing protein</fullName>
    </recommendedName>
</protein>
<reference evidence="2" key="2">
    <citation type="submission" date="2010-01" db="EMBL/GenBank/DDBJ databases">
        <title>The complete genome of Geodermatophilus obscurus DSM 43160.</title>
        <authorList>
            <consortium name="US DOE Joint Genome Institute (JGI-PGF)"/>
            <person name="Lucas S."/>
            <person name="Copeland A."/>
            <person name="Lapidus A."/>
            <person name="Glavina del Rio T."/>
            <person name="Dalin E."/>
            <person name="Tice H."/>
            <person name="Bruce D."/>
            <person name="Goodwin L."/>
            <person name="Pitluck S."/>
            <person name="Kyrpides N."/>
            <person name="Mavromatis K."/>
            <person name="Ivanova N."/>
            <person name="Munk A.C."/>
            <person name="Brettin T."/>
            <person name="Detter J.C."/>
            <person name="Han C."/>
            <person name="Larimer F."/>
            <person name="Land M."/>
            <person name="Hauser L."/>
            <person name="Markowitz V."/>
            <person name="Cheng J.-F."/>
            <person name="Hugenholtz P."/>
            <person name="Woyke T."/>
            <person name="Wu D."/>
            <person name="Jando M."/>
            <person name="Schneider S."/>
            <person name="Klenk H.-P."/>
            <person name="Eisen J.A."/>
        </authorList>
    </citation>
    <scope>NUCLEOTIDE SEQUENCE [LARGE SCALE GENOMIC DNA]</scope>
    <source>
        <strain evidence="2">ATCC 25078 / DSM 43160 / JCM 3152 / KCC A-0152 / KCTC 9177 / NBRC 13315 / NRRL B-3577 / G-20</strain>
    </source>
</reference>
<dbReference type="KEGG" id="gob:Gobs_0438"/>
<proteinExistence type="predicted"/>
<evidence type="ECO:0000313" key="2">
    <source>
        <dbReference type="Proteomes" id="UP000001382"/>
    </source>
</evidence>
<dbReference type="STRING" id="526225.Gobs_0438"/>
<evidence type="ECO:0000313" key="1">
    <source>
        <dbReference type="EMBL" id="ADB73220.1"/>
    </source>
</evidence>
<gene>
    <name evidence="1" type="ordered locus">Gobs_0438</name>
</gene>
<name>D2S603_GEOOG</name>
<dbReference type="EMBL" id="CP001867">
    <property type="protein sequence ID" value="ADB73220.1"/>
    <property type="molecule type" value="Genomic_DNA"/>
</dbReference>
<sequence>MNATPGTTPASGRSLRVQAHNAQWVDLSSVTLLAGLDPTVDPAALRAALRRLHDVDPTAPILCRVAPDPLRWVPVPPEEIDAWLEELVVDVRGTAKEDAEDVVERLLREADPMVPFRLHVHDDHHAWQLSHVLGDGVYANRHVIAELVRCAATGEVPVGLARGPHRPRLLAKAVWRTFLRRPRAATWREAVSRLRSAPPSSAPQRAPAERQIALSVVSRTSAPGVRDEVRRWRDAHAADTSVAIATMAAVRAALGAEGAVPPGTDTVVLFDGRRYLPPGTHVVGNFSAALRLRPGNATDPQLMARQMRRDAALGLPLVSLLVATAGQALTRFPRAAKGGSGSVVLTHLGALTEVQELPWQAPEGEQQVIQAPAPSPVVSMTAAISEWHDRLLLTVSFDSRRVHRAAVTRALERVLADPAAFLPGTGTAA</sequence>
<accession>D2S603</accession>